<protein>
    <submittedName>
        <fullName evidence="2">Uncharacterized protein</fullName>
    </submittedName>
</protein>
<proteinExistence type="predicted"/>
<gene>
    <name evidence="2" type="ORF">BHM03_00006359</name>
</gene>
<evidence type="ECO:0000313" key="2">
    <source>
        <dbReference type="EMBL" id="RZR71687.1"/>
    </source>
</evidence>
<feature type="region of interest" description="Disordered" evidence="1">
    <location>
        <begin position="1"/>
        <end position="50"/>
    </location>
</feature>
<sequence>MGGLPTYPGRFSRPVSKDNEVGNSFGIRQGAEGIGSLPGWRKGVHQKKNETHKKIIEGSRKAYREGCTIDTGTGSSPTSVSDAATESTLKPRGKEEKGPVLLLPLLLPPHPSFLPCSCCRPASPLLLSHLPCSYRRRASPLLLPHLPYSSPPTNATSTAARSPFASRYPTPATSTEPIADAPTARSHRDPAAAALTPAILTIVASSPSAASSSAGHRSSSPLLHHRQSSLPSPTTAASFSQPPAALGRTHPHRHHLFLAFPFFPAPHLPPLPPVVGRCLPFFPAASSTLLLPPTPSSSPSVLSSTTSASCYRSASVPLSLLPPPPCCRSRLQPCPPHLLPFAATSATATPHRTLLLVELPLLLPHRTPLLVGTCCPSPTLQTHPLTQQQKKELNITDLQSYMMTTYDTLDARFKAFEARMARMEDRFQELLREIRRSRSESPNKTQHGESFKRSRSEI</sequence>
<feature type="compositionally biased region" description="Low complexity" evidence="1">
    <location>
        <begin position="210"/>
        <end position="220"/>
    </location>
</feature>
<feature type="compositionally biased region" description="Polar residues" evidence="1">
    <location>
        <begin position="70"/>
        <end position="88"/>
    </location>
</feature>
<dbReference type="EMBL" id="KV875570">
    <property type="protein sequence ID" value="RZR71687.1"/>
    <property type="molecule type" value="Genomic_DNA"/>
</dbReference>
<organism evidence="2">
    <name type="scientific">Ensete ventricosum</name>
    <name type="common">Abyssinian banana</name>
    <name type="synonym">Musa ensete</name>
    <dbReference type="NCBI Taxonomy" id="4639"/>
    <lineage>
        <taxon>Eukaryota</taxon>
        <taxon>Viridiplantae</taxon>
        <taxon>Streptophyta</taxon>
        <taxon>Embryophyta</taxon>
        <taxon>Tracheophyta</taxon>
        <taxon>Spermatophyta</taxon>
        <taxon>Magnoliopsida</taxon>
        <taxon>Liliopsida</taxon>
        <taxon>Zingiberales</taxon>
        <taxon>Musaceae</taxon>
        <taxon>Ensete</taxon>
    </lineage>
</organism>
<evidence type="ECO:0000256" key="1">
    <source>
        <dbReference type="SAM" id="MobiDB-lite"/>
    </source>
</evidence>
<feature type="region of interest" description="Disordered" evidence="1">
    <location>
        <begin position="66"/>
        <end position="95"/>
    </location>
</feature>
<name>A0A445MBQ2_ENSVE</name>
<accession>A0A445MBQ2</accession>
<feature type="region of interest" description="Disordered" evidence="1">
    <location>
        <begin position="210"/>
        <end position="248"/>
    </location>
</feature>
<feature type="region of interest" description="Disordered" evidence="1">
    <location>
        <begin position="435"/>
        <end position="458"/>
    </location>
</feature>
<feature type="region of interest" description="Disordered" evidence="1">
    <location>
        <begin position="147"/>
        <end position="190"/>
    </location>
</feature>
<reference evidence="2" key="1">
    <citation type="journal article" date="2018" name="Data Brief">
        <title>Genome sequence data from 17 accessions of Ensete ventricosum, a staple food crop for millions in Ethiopia.</title>
        <authorList>
            <person name="Yemataw Z."/>
            <person name="Muzemil S."/>
            <person name="Ambachew D."/>
            <person name="Tripathi L."/>
            <person name="Tesfaye K."/>
            <person name="Chala A."/>
            <person name="Farbos A."/>
            <person name="O'Neill P."/>
            <person name="Moore K."/>
            <person name="Grant M."/>
            <person name="Studholme D.J."/>
        </authorList>
    </citation>
    <scope>NUCLEOTIDE SEQUENCE [LARGE SCALE GENOMIC DNA]</scope>
    <source>
        <tissue evidence="2">Leaf</tissue>
    </source>
</reference>
<dbReference type="AlphaFoldDB" id="A0A445MBQ2"/>
<feature type="compositionally biased region" description="Polar residues" evidence="1">
    <location>
        <begin position="228"/>
        <end position="241"/>
    </location>
</feature>
<dbReference type="Proteomes" id="UP000290560">
    <property type="component" value="Unassembled WGS sequence"/>
</dbReference>